<accession>A0A162NPL9</accession>
<dbReference type="STRING" id="1573173.A0A162NPL9"/>
<protein>
    <submittedName>
        <fullName evidence="2">G-protein beta wd-40 repeats containing</fullName>
    </submittedName>
</protein>
<comment type="caution">
    <text evidence="2">The sequence shown here is derived from an EMBL/GenBank/DDBJ whole genome shotgun (WGS) entry which is preliminary data.</text>
</comment>
<keyword evidence="3" id="KW-1185">Reference proteome</keyword>
<dbReference type="SUPFAM" id="SSF53167">
    <property type="entry name" value="Purine and uridine phosphorylases"/>
    <property type="match status" value="1"/>
</dbReference>
<feature type="region of interest" description="Disordered" evidence="1">
    <location>
        <begin position="162"/>
        <end position="182"/>
    </location>
</feature>
<feature type="compositionally biased region" description="Polar residues" evidence="1">
    <location>
        <begin position="163"/>
        <end position="182"/>
    </location>
</feature>
<reference evidence="2 3" key="1">
    <citation type="submission" date="2015-06" db="EMBL/GenBank/DDBJ databases">
        <title>Survival trade-offs in plant roots during colonization by closely related pathogenic and mutualistic fungi.</title>
        <authorList>
            <person name="Hacquard S."/>
            <person name="Kracher B."/>
            <person name="Hiruma K."/>
            <person name="Weinman A."/>
            <person name="Muench P."/>
            <person name="Garrido Oter R."/>
            <person name="Ver Loren van Themaat E."/>
            <person name="Dallerey J.-F."/>
            <person name="Damm U."/>
            <person name="Henrissat B."/>
            <person name="Lespinet O."/>
            <person name="Thon M."/>
            <person name="Kemen E."/>
            <person name="McHardy A.C."/>
            <person name="Schulze-Lefert P."/>
            <person name="O'Connell R.J."/>
        </authorList>
    </citation>
    <scope>NUCLEOTIDE SEQUENCE [LARGE SCALE GENOMIC DNA]</scope>
    <source>
        <strain evidence="2 3">MAFF 238704</strain>
    </source>
</reference>
<dbReference type="EMBL" id="LFIW01000497">
    <property type="protein sequence ID" value="KZL86169.1"/>
    <property type="molecule type" value="Genomic_DNA"/>
</dbReference>
<dbReference type="InterPro" id="IPR035994">
    <property type="entry name" value="Nucleoside_phosphorylase_sf"/>
</dbReference>
<evidence type="ECO:0000313" key="2">
    <source>
        <dbReference type="EMBL" id="KZL86169.1"/>
    </source>
</evidence>
<dbReference type="GO" id="GO:0009116">
    <property type="term" value="P:nucleoside metabolic process"/>
    <property type="evidence" value="ECO:0007669"/>
    <property type="project" value="InterPro"/>
</dbReference>
<dbReference type="InterPro" id="IPR053137">
    <property type="entry name" value="NLR-like"/>
</dbReference>
<proteinExistence type="predicted"/>
<sequence>MSDPNLYTIGWICVFVTEYVAAQVFLDEKHEPPESISAHDSNKYTLGRMGKHNVVIAALPDGRCSFSSVTSVTRDMLHSFKNIRVELMFGIGGGAPSPDSDRDIRLGNIVVSPPAPKQSRGRFSLQFRQDYMRSGFSDDMLLESAPEILGAAANGLNAELSRKATTSKEPSTASWIKTKAST</sequence>
<gene>
    <name evidence="2" type="ORF">CI238_03740</name>
</gene>
<dbReference type="PANTHER" id="PTHR46082:SF11">
    <property type="entry name" value="AAA+ ATPASE DOMAIN-CONTAINING PROTEIN-RELATED"/>
    <property type="match status" value="1"/>
</dbReference>
<name>A0A162NPL9_COLIC</name>
<dbReference type="AlphaFoldDB" id="A0A162NPL9"/>
<organism evidence="2 3">
    <name type="scientific">Colletotrichum incanum</name>
    <name type="common">Soybean anthracnose fungus</name>
    <dbReference type="NCBI Taxonomy" id="1573173"/>
    <lineage>
        <taxon>Eukaryota</taxon>
        <taxon>Fungi</taxon>
        <taxon>Dikarya</taxon>
        <taxon>Ascomycota</taxon>
        <taxon>Pezizomycotina</taxon>
        <taxon>Sordariomycetes</taxon>
        <taxon>Hypocreomycetidae</taxon>
        <taxon>Glomerellales</taxon>
        <taxon>Glomerellaceae</taxon>
        <taxon>Colletotrichum</taxon>
        <taxon>Colletotrichum spaethianum species complex</taxon>
    </lineage>
</organism>
<evidence type="ECO:0000313" key="3">
    <source>
        <dbReference type="Proteomes" id="UP000076584"/>
    </source>
</evidence>
<evidence type="ECO:0000256" key="1">
    <source>
        <dbReference type="SAM" id="MobiDB-lite"/>
    </source>
</evidence>
<dbReference type="PANTHER" id="PTHR46082">
    <property type="entry name" value="ATP/GTP-BINDING PROTEIN-RELATED"/>
    <property type="match status" value="1"/>
</dbReference>
<dbReference type="GO" id="GO:0003824">
    <property type="term" value="F:catalytic activity"/>
    <property type="evidence" value="ECO:0007669"/>
    <property type="project" value="InterPro"/>
</dbReference>
<dbReference type="Proteomes" id="UP000076584">
    <property type="component" value="Unassembled WGS sequence"/>
</dbReference>
<dbReference type="Gene3D" id="3.40.50.1580">
    <property type="entry name" value="Nucleoside phosphorylase domain"/>
    <property type="match status" value="1"/>
</dbReference>